<sequence length="189" mass="21126">MITAPEAARWAERLGVTREQIERDHLVSHLLAALPRLDGPDAAFVGGTALARTHLDGLRVSEDIDLLVDDPHDYAPRLQSELGRLLRRAYPELEIGSAARAPRDLTLHLTANAVPSVEVQLLRREPAEQQLEYEQRAVSLRYHDLPTSVDWRVPTAESFVALKPRPFNRQPRTGACGQRPSRTLARSPP</sequence>
<evidence type="ECO:0000256" key="1">
    <source>
        <dbReference type="SAM" id="MobiDB-lite"/>
    </source>
</evidence>
<protein>
    <recommendedName>
        <fullName evidence="4">Nucleotidyl transferase AbiEii/AbiGii toxin family protein</fullName>
    </recommendedName>
</protein>
<proteinExistence type="predicted"/>
<dbReference type="OrthoDB" id="4533139at2"/>
<evidence type="ECO:0000313" key="2">
    <source>
        <dbReference type="EMBL" id="QBI20756.1"/>
    </source>
</evidence>
<dbReference type="KEGG" id="erz:ER308_15090"/>
<accession>A0A411YI12</accession>
<reference evidence="2 3" key="1">
    <citation type="submission" date="2019-01" db="EMBL/GenBank/DDBJ databases">
        <title>Egibacter rhizosphaerae EGI 80759T.</title>
        <authorList>
            <person name="Chen D.-D."/>
            <person name="Tian Y."/>
            <person name="Jiao J.-Y."/>
            <person name="Zhang X.-T."/>
            <person name="Zhang Y.-G."/>
            <person name="Zhang Y."/>
            <person name="Xiao M."/>
            <person name="Shu W.-S."/>
            <person name="Li W.-J."/>
        </authorList>
    </citation>
    <scope>NUCLEOTIDE SEQUENCE [LARGE SCALE GENOMIC DNA]</scope>
    <source>
        <strain evidence="2 3">EGI 80759</strain>
    </source>
</reference>
<dbReference type="Gene3D" id="3.10.450.620">
    <property type="entry name" value="JHP933, nucleotidyltransferase-like core domain"/>
    <property type="match status" value="1"/>
</dbReference>
<feature type="region of interest" description="Disordered" evidence="1">
    <location>
        <begin position="163"/>
        <end position="189"/>
    </location>
</feature>
<dbReference type="EMBL" id="CP036402">
    <property type="protein sequence ID" value="QBI20756.1"/>
    <property type="molecule type" value="Genomic_DNA"/>
</dbReference>
<organism evidence="2 3">
    <name type="scientific">Egibacter rhizosphaerae</name>
    <dbReference type="NCBI Taxonomy" id="1670831"/>
    <lineage>
        <taxon>Bacteria</taxon>
        <taxon>Bacillati</taxon>
        <taxon>Actinomycetota</taxon>
        <taxon>Nitriliruptoria</taxon>
        <taxon>Egibacterales</taxon>
        <taxon>Egibacteraceae</taxon>
        <taxon>Egibacter</taxon>
    </lineage>
</organism>
<dbReference type="Pfam" id="PF08843">
    <property type="entry name" value="AbiEii"/>
    <property type="match status" value="1"/>
</dbReference>
<dbReference type="RefSeq" id="WP_131155749.1">
    <property type="nucleotide sequence ID" value="NZ_CP036402.1"/>
</dbReference>
<dbReference type="InterPro" id="IPR014942">
    <property type="entry name" value="AbiEii"/>
</dbReference>
<evidence type="ECO:0008006" key="4">
    <source>
        <dbReference type="Google" id="ProtNLM"/>
    </source>
</evidence>
<dbReference type="Proteomes" id="UP000291469">
    <property type="component" value="Chromosome"/>
</dbReference>
<keyword evidence="3" id="KW-1185">Reference proteome</keyword>
<name>A0A411YI12_9ACTN</name>
<evidence type="ECO:0000313" key="3">
    <source>
        <dbReference type="Proteomes" id="UP000291469"/>
    </source>
</evidence>
<gene>
    <name evidence="2" type="ORF">ER308_15090</name>
</gene>
<dbReference type="AlphaFoldDB" id="A0A411YI12"/>